<dbReference type="SMART" id="SM00255">
    <property type="entry name" value="TIR"/>
    <property type="match status" value="1"/>
</dbReference>
<protein>
    <submittedName>
        <fullName evidence="2">DUF1883 domain-containing protein</fullName>
    </submittedName>
</protein>
<dbReference type="KEGG" id="avp:AVENP_0997"/>
<dbReference type="Pfam" id="PF13676">
    <property type="entry name" value="TIR_2"/>
    <property type="match status" value="1"/>
</dbReference>
<dbReference type="SUPFAM" id="SSF52200">
    <property type="entry name" value="Toll/Interleukin receptor TIR domain"/>
    <property type="match status" value="1"/>
</dbReference>
<dbReference type="AlphaFoldDB" id="A0AAE7B715"/>
<dbReference type="Proteomes" id="UP000503482">
    <property type="component" value="Chromosome"/>
</dbReference>
<evidence type="ECO:0000259" key="1">
    <source>
        <dbReference type="PROSITE" id="PS50104"/>
    </source>
</evidence>
<dbReference type="Gene3D" id="4.10.1210.10">
    <property type="entry name" value="Atu1913-like"/>
    <property type="match status" value="1"/>
</dbReference>
<keyword evidence="3" id="KW-1185">Reference proteome</keyword>
<dbReference type="InterPro" id="IPR015073">
    <property type="entry name" value="DUF1883"/>
</dbReference>
<dbReference type="EMBL" id="CP053840">
    <property type="protein sequence ID" value="QKF66553.1"/>
    <property type="molecule type" value="Genomic_DNA"/>
</dbReference>
<dbReference type="Gene3D" id="3.40.50.10140">
    <property type="entry name" value="Toll/interleukin-1 receptor homology (TIR) domain"/>
    <property type="match status" value="1"/>
</dbReference>
<feature type="domain" description="TIR" evidence="1">
    <location>
        <begin position="118"/>
        <end position="251"/>
    </location>
</feature>
<dbReference type="InterPro" id="IPR035897">
    <property type="entry name" value="Toll_tir_struct_dom_sf"/>
</dbReference>
<dbReference type="PROSITE" id="PS50104">
    <property type="entry name" value="TIR"/>
    <property type="match status" value="1"/>
</dbReference>
<organism evidence="2 3">
    <name type="scientific">Arcobacter venerupis</name>
    <dbReference type="NCBI Taxonomy" id="1054033"/>
    <lineage>
        <taxon>Bacteria</taxon>
        <taxon>Pseudomonadati</taxon>
        <taxon>Campylobacterota</taxon>
        <taxon>Epsilonproteobacteria</taxon>
        <taxon>Campylobacterales</taxon>
        <taxon>Arcobacteraceae</taxon>
        <taxon>Arcobacter</taxon>
    </lineage>
</organism>
<name>A0AAE7B715_9BACT</name>
<sequence length="253" mass="28145">MQFIHNDLGQRKKGEIVEVRLDGSAANVRLMDSSNFLNYKNGRTHRYTGGLAKQSPVRIAIPNSGHWHVTIDMQGLRGNTKASVRILPSPLAEIKEVPLSSIPSLVNNIPPIYVKNKENHDVFISHASEDKDEIVRPLANALIAEGLSVWYDEFSLKIGDSLRRKIDQGLSKSKVGLVVLSPSFISKGWTNYELDGIITKAVSGEQILLPIWHQITKQEVMDYSPTLADKLARSTAMHTVEEIAKEISDLLKS</sequence>
<accession>A0AAE7B715</accession>
<proteinExistence type="predicted"/>
<dbReference type="Pfam" id="PF08980">
    <property type="entry name" value="DUF1883"/>
    <property type="match status" value="1"/>
</dbReference>
<gene>
    <name evidence="2" type="ORF">AVENP_0997</name>
</gene>
<dbReference type="SUPFAM" id="SSF141099">
    <property type="entry name" value="Atu1913-like"/>
    <property type="match status" value="1"/>
</dbReference>
<reference evidence="2 3" key="1">
    <citation type="submission" date="2020-05" db="EMBL/GenBank/DDBJ databases">
        <title>Complete genome sequencing of Campylobacter and Arcobacter type strains.</title>
        <authorList>
            <person name="Miller W.G."/>
            <person name="Yee E."/>
        </authorList>
    </citation>
    <scope>NUCLEOTIDE SEQUENCE [LARGE SCALE GENOMIC DNA]</scope>
    <source>
        <strain evidence="2 3">LMG 26156</strain>
    </source>
</reference>
<evidence type="ECO:0000313" key="3">
    <source>
        <dbReference type="Proteomes" id="UP000503482"/>
    </source>
</evidence>
<dbReference type="InterPro" id="IPR036488">
    <property type="entry name" value="DUF1883-like_sf"/>
</dbReference>
<dbReference type="InterPro" id="IPR000157">
    <property type="entry name" value="TIR_dom"/>
</dbReference>
<evidence type="ECO:0000313" key="2">
    <source>
        <dbReference type="EMBL" id="QKF66553.1"/>
    </source>
</evidence>
<dbReference type="GO" id="GO:0007165">
    <property type="term" value="P:signal transduction"/>
    <property type="evidence" value="ECO:0007669"/>
    <property type="project" value="InterPro"/>
</dbReference>
<dbReference type="RefSeq" id="WP_128358979.1">
    <property type="nucleotide sequence ID" value="NZ_CP053840.1"/>
</dbReference>